<dbReference type="InterPro" id="IPR027417">
    <property type="entry name" value="P-loop_NTPase"/>
</dbReference>
<dbReference type="GO" id="GO:0006337">
    <property type="term" value="P:nucleosome disassembly"/>
    <property type="evidence" value="ECO:0007669"/>
    <property type="project" value="TreeGrafter"/>
</dbReference>
<accession>A0A4U8Z7N2</accession>
<evidence type="ECO:0000256" key="3">
    <source>
        <dbReference type="ARBA" id="ARBA00022840"/>
    </source>
</evidence>
<dbReference type="GO" id="GO:0006334">
    <property type="term" value="P:nucleosome assembly"/>
    <property type="evidence" value="ECO:0007669"/>
    <property type="project" value="TreeGrafter"/>
</dbReference>
<evidence type="ECO:0000313" key="6">
    <source>
        <dbReference type="Proteomes" id="UP000294360"/>
    </source>
</evidence>
<dbReference type="Proteomes" id="UP000294360">
    <property type="component" value="Plasmid 2"/>
</dbReference>
<dbReference type="SUPFAM" id="SSF52540">
    <property type="entry name" value="P-loop containing nucleoside triphosphate hydrolases"/>
    <property type="match status" value="1"/>
</dbReference>
<dbReference type="InterPro" id="IPR045199">
    <property type="entry name" value="ATAD2-like"/>
</dbReference>
<keyword evidence="3" id="KW-0067">ATP-binding</keyword>
<keyword evidence="5" id="KW-0614">Plasmid</keyword>
<evidence type="ECO:0000256" key="4">
    <source>
        <dbReference type="SAM" id="MobiDB-lite"/>
    </source>
</evidence>
<dbReference type="AlphaFoldDB" id="A0A4U8Z7N2"/>
<dbReference type="GO" id="GO:0045815">
    <property type="term" value="P:transcription initiation-coupled chromatin remodeling"/>
    <property type="evidence" value="ECO:0007669"/>
    <property type="project" value="TreeGrafter"/>
</dbReference>
<dbReference type="GO" id="GO:0003682">
    <property type="term" value="F:chromatin binding"/>
    <property type="evidence" value="ECO:0007669"/>
    <property type="project" value="TreeGrafter"/>
</dbReference>
<dbReference type="PANTHER" id="PTHR23069:SF7">
    <property type="entry name" value="P-LOOP CONTAINING NUCLEOSIDE TRIPHOSPHATE HYDROLASES SUPERFAMILY PROTEIN"/>
    <property type="match status" value="1"/>
</dbReference>
<name>A0A4U8Z7N2_METTU</name>
<dbReference type="GO" id="GO:0042393">
    <property type="term" value="F:histone binding"/>
    <property type="evidence" value="ECO:0007669"/>
    <property type="project" value="TreeGrafter"/>
</dbReference>
<keyword evidence="2" id="KW-0547">Nucleotide-binding</keyword>
<feature type="region of interest" description="Disordered" evidence="4">
    <location>
        <begin position="1"/>
        <end position="22"/>
    </location>
</feature>
<evidence type="ECO:0000256" key="1">
    <source>
        <dbReference type="ARBA" id="ARBA00006914"/>
    </source>
</evidence>
<organism evidence="5 6">
    <name type="scientific">Methylocella tundrae</name>
    <dbReference type="NCBI Taxonomy" id="227605"/>
    <lineage>
        <taxon>Bacteria</taxon>
        <taxon>Pseudomonadati</taxon>
        <taxon>Pseudomonadota</taxon>
        <taxon>Alphaproteobacteria</taxon>
        <taxon>Hyphomicrobiales</taxon>
        <taxon>Beijerinckiaceae</taxon>
        <taxon>Methylocella</taxon>
    </lineage>
</organism>
<dbReference type="EMBL" id="LR536451">
    <property type="protein sequence ID" value="VFU16426.1"/>
    <property type="molecule type" value="Genomic_DNA"/>
</dbReference>
<dbReference type="PANTHER" id="PTHR23069">
    <property type="entry name" value="AAA DOMAIN-CONTAINING"/>
    <property type="match status" value="1"/>
</dbReference>
<sequence>MIHPDTLLAIENPRGGSAGKAEAAAEDIVTYDDLGGMEREVAKIREMIELPLTHPEIFERLGMTPPKGVLMHGLPGCGKTLLGARRGP</sequence>
<protein>
    <recommendedName>
        <fullName evidence="7">ATPase AAA-type core domain-containing protein</fullName>
    </recommendedName>
</protein>
<evidence type="ECO:0008006" key="7">
    <source>
        <dbReference type="Google" id="ProtNLM"/>
    </source>
</evidence>
<dbReference type="Gene3D" id="3.40.50.300">
    <property type="entry name" value="P-loop containing nucleotide triphosphate hydrolases"/>
    <property type="match status" value="1"/>
</dbReference>
<reference evidence="5 6" key="1">
    <citation type="submission" date="2019-03" db="EMBL/GenBank/DDBJ databases">
        <authorList>
            <person name="Kox A.R. M."/>
        </authorList>
    </citation>
    <scope>NUCLEOTIDE SEQUENCE [LARGE SCALE GENOMIC DNA]</scope>
    <source>
        <strain evidence="5">MTUNDRAET4 annotated genome</strain>
        <plasmid evidence="6">2</plasmid>
    </source>
</reference>
<evidence type="ECO:0000256" key="2">
    <source>
        <dbReference type="ARBA" id="ARBA00022741"/>
    </source>
</evidence>
<comment type="similarity">
    <text evidence="1">Belongs to the AAA ATPase family.</text>
</comment>
<evidence type="ECO:0000313" key="5">
    <source>
        <dbReference type="EMBL" id="VFU16426.1"/>
    </source>
</evidence>
<proteinExistence type="inferred from homology"/>
<gene>
    <name evidence="5" type="ORF">MTUNDRAET4_0096</name>
</gene>
<dbReference type="KEGG" id="mtun:MTUNDRAET4_0096.1"/>
<geneLocation type="plasmid" evidence="5 6">
    <name>2</name>
</geneLocation>
<dbReference type="GO" id="GO:0016887">
    <property type="term" value="F:ATP hydrolysis activity"/>
    <property type="evidence" value="ECO:0007669"/>
    <property type="project" value="TreeGrafter"/>
</dbReference>
<dbReference type="GO" id="GO:0005524">
    <property type="term" value="F:ATP binding"/>
    <property type="evidence" value="ECO:0007669"/>
    <property type="project" value="UniProtKB-KW"/>
</dbReference>